<dbReference type="SUPFAM" id="SSF53756">
    <property type="entry name" value="UDP-Glycosyltransferase/glycogen phosphorylase"/>
    <property type="match status" value="1"/>
</dbReference>
<keyword evidence="1" id="KW-0808">Transferase</keyword>
<dbReference type="Pfam" id="PF00534">
    <property type="entry name" value="Glycos_transf_1"/>
    <property type="match status" value="1"/>
</dbReference>
<evidence type="ECO:0000313" key="4">
    <source>
        <dbReference type="EMBL" id="MPL78177.1"/>
    </source>
</evidence>
<keyword evidence="2" id="KW-0472">Membrane</keyword>
<evidence type="ECO:0000256" key="1">
    <source>
        <dbReference type="ARBA" id="ARBA00022679"/>
    </source>
</evidence>
<dbReference type="EMBL" id="VSSQ01000114">
    <property type="protein sequence ID" value="MPL78177.1"/>
    <property type="molecule type" value="Genomic_DNA"/>
</dbReference>
<dbReference type="AlphaFoldDB" id="A0A644UGR0"/>
<dbReference type="PANTHER" id="PTHR46401">
    <property type="entry name" value="GLYCOSYLTRANSFERASE WBBK-RELATED"/>
    <property type="match status" value="1"/>
</dbReference>
<dbReference type="InterPro" id="IPR001296">
    <property type="entry name" value="Glyco_trans_1"/>
</dbReference>
<proteinExistence type="predicted"/>
<evidence type="ECO:0000259" key="3">
    <source>
        <dbReference type="Pfam" id="PF00534"/>
    </source>
</evidence>
<dbReference type="PANTHER" id="PTHR46401:SF2">
    <property type="entry name" value="GLYCOSYLTRANSFERASE WBBK-RELATED"/>
    <property type="match status" value="1"/>
</dbReference>
<name>A0A644UGR0_9ZZZZ</name>
<keyword evidence="2" id="KW-1133">Transmembrane helix</keyword>
<dbReference type="CDD" id="cd03794">
    <property type="entry name" value="GT4_WbuB-like"/>
    <property type="match status" value="1"/>
</dbReference>
<protein>
    <recommendedName>
        <fullName evidence="3">Glycosyl transferase family 1 domain-containing protein</fullName>
    </recommendedName>
</protein>
<dbReference type="GO" id="GO:0009103">
    <property type="term" value="P:lipopolysaccharide biosynthetic process"/>
    <property type="evidence" value="ECO:0007669"/>
    <property type="project" value="TreeGrafter"/>
</dbReference>
<keyword evidence="2" id="KW-0812">Transmembrane</keyword>
<comment type="caution">
    <text evidence="4">The sequence shown here is derived from an EMBL/GenBank/DDBJ whole genome shotgun (WGS) entry which is preliminary data.</text>
</comment>
<evidence type="ECO:0000256" key="2">
    <source>
        <dbReference type="SAM" id="Phobius"/>
    </source>
</evidence>
<gene>
    <name evidence="4" type="ORF">SDC9_24041</name>
</gene>
<feature type="domain" description="Glycosyl transferase family 1" evidence="3">
    <location>
        <begin position="218"/>
        <end position="370"/>
    </location>
</feature>
<feature type="transmembrane region" description="Helical" evidence="2">
    <location>
        <begin position="102"/>
        <end position="118"/>
    </location>
</feature>
<accession>A0A644UGR0</accession>
<dbReference type="GO" id="GO:0016757">
    <property type="term" value="F:glycosyltransferase activity"/>
    <property type="evidence" value="ECO:0007669"/>
    <property type="project" value="InterPro"/>
</dbReference>
<dbReference type="Gene3D" id="3.40.50.2000">
    <property type="entry name" value="Glycogen Phosphorylase B"/>
    <property type="match status" value="2"/>
</dbReference>
<reference evidence="4" key="1">
    <citation type="submission" date="2019-08" db="EMBL/GenBank/DDBJ databases">
        <authorList>
            <person name="Kucharzyk K."/>
            <person name="Murdoch R.W."/>
            <person name="Higgins S."/>
            <person name="Loffler F."/>
        </authorList>
    </citation>
    <scope>NUCLEOTIDE SEQUENCE</scope>
</reference>
<organism evidence="4">
    <name type="scientific">bioreactor metagenome</name>
    <dbReference type="NCBI Taxonomy" id="1076179"/>
    <lineage>
        <taxon>unclassified sequences</taxon>
        <taxon>metagenomes</taxon>
        <taxon>ecological metagenomes</taxon>
    </lineage>
</organism>
<sequence length="399" mass="45856">MEKVLKNTIVVVTEYFYPSLNSTSYYLTNIVKKLSGKNTVKVICNTNLRDNKELNIDNLEIIRAKEINLNKNNIFTRTLKFLFSSVKLSILVYKNIKQEENVLAVTNPAFIIIFLAIIKKFKKFNYTLLVYDIFPENLISAKILRKDSFFYKFIEKIYNWSYLKTDRLVVIGRDMAEVVANKTDGLVPVFLIENWCDFNTIIPSCKHENEILRDLKIIDKKIFLFAGNLGRLQGIKNMLDAAELVENNDFLLLFIGDGVMKKDIEEHIKISKKNNVIYAGSFPMSEQNKFLNACDVAIVSLSDSMYGLGVPSKSYFSMASGKPILYIGDKNSEIGRVVNENNIGWVVENSNSLELVNKFNQILEISSKNLYDLGIRAREVVSAKYSEETILKKYDELYY</sequence>